<feature type="transmembrane region" description="Helical" evidence="1">
    <location>
        <begin position="198"/>
        <end position="220"/>
    </location>
</feature>
<keyword evidence="1" id="KW-0812">Transmembrane</keyword>
<gene>
    <name evidence="2" type="ORF">A2Y57_04270</name>
</gene>
<dbReference type="GO" id="GO:0030246">
    <property type="term" value="F:carbohydrate binding"/>
    <property type="evidence" value="ECO:0007669"/>
    <property type="project" value="InterPro"/>
</dbReference>
<dbReference type="SUPFAM" id="SSF49384">
    <property type="entry name" value="Carbohydrate-binding domain"/>
    <property type="match status" value="1"/>
</dbReference>
<accession>A0A1G1W8H1</accession>
<dbReference type="AlphaFoldDB" id="A0A1G1W8H1"/>
<dbReference type="EMBL" id="MHCQ01000035">
    <property type="protein sequence ID" value="OGY23921.1"/>
    <property type="molecule type" value="Genomic_DNA"/>
</dbReference>
<evidence type="ECO:0000313" key="2">
    <source>
        <dbReference type="EMBL" id="OGY23921.1"/>
    </source>
</evidence>
<organism evidence="2 3">
    <name type="scientific">Candidatus Woykebacteria bacterium RBG_13_40_7b</name>
    <dbReference type="NCBI Taxonomy" id="1802594"/>
    <lineage>
        <taxon>Bacteria</taxon>
        <taxon>Candidatus Woykeibacteriota</taxon>
    </lineage>
</organism>
<sequence length="227" mass="23366">MISAKSLVVKGLVVLSFSILALFILVSRAHAATLSLSPSSGTVGEGYEFKVQVIVDTQGVQTDGTDVFLFYDDDKLTLTSSDITQGSFYSLYPTKTVSAGVIKIDAQANTGGPYPSGKGTVATLNFTAKAQGAGAVEFDFTEDSTTDSNVVEHGTSQDVLVSVTDGSYTIGAASVGAGTLGGTSSSGTGATDLPETGFVLPTYGIVSIGILLLGVGIYLLRRRRVTL</sequence>
<comment type="caution">
    <text evidence="2">The sequence shown here is derived from an EMBL/GenBank/DDBJ whole genome shotgun (WGS) entry which is preliminary data.</text>
</comment>
<dbReference type="InterPro" id="IPR008965">
    <property type="entry name" value="CBM2/CBM3_carb-bd_dom_sf"/>
</dbReference>
<dbReference type="Proteomes" id="UP000177103">
    <property type="component" value="Unassembled WGS sequence"/>
</dbReference>
<keyword evidence="1" id="KW-1133">Transmembrane helix</keyword>
<proteinExistence type="predicted"/>
<dbReference type="NCBIfam" id="TIGR01167">
    <property type="entry name" value="LPXTG_anchor"/>
    <property type="match status" value="1"/>
</dbReference>
<dbReference type="CDD" id="cd08547">
    <property type="entry name" value="Type_II_cohesin"/>
    <property type="match status" value="1"/>
</dbReference>
<keyword evidence="1" id="KW-0472">Membrane</keyword>
<evidence type="ECO:0008006" key="4">
    <source>
        <dbReference type="Google" id="ProtNLM"/>
    </source>
</evidence>
<evidence type="ECO:0000256" key="1">
    <source>
        <dbReference type="SAM" id="Phobius"/>
    </source>
</evidence>
<protein>
    <recommendedName>
        <fullName evidence="4">Cohesin domain-containing protein</fullName>
    </recommendedName>
</protein>
<reference evidence="2 3" key="1">
    <citation type="journal article" date="2016" name="Nat. Commun.">
        <title>Thousands of microbial genomes shed light on interconnected biogeochemical processes in an aquifer system.</title>
        <authorList>
            <person name="Anantharaman K."/>
            <person name="Brown C.T."/>
            <person name="Hug L.A."/>
            <person name="Sharon I."/>
            <person name="Castelle C.J."/>
            <person name="Probst A.J."/>
            <person name="Thomas B.C."/>
            <person name="Singh A."/>
            <person name="Wilkins M.J."/>
            <person name="Karaoz U."/>
            <person name="Brodie E.L."/>
            <person name="Williams K.H."/>
            <person name="Hubbard S.S."/>
            <person name="Banfield J.F."/>
        </authorList>
    </citation>
    <scope>NUCLEOTIDE SEQUENCE [LARGE SCALE GENOMIC DNA]</scope>
</reference>
<evidence type="ECO:0000313" key="3">
    <source>
        <dbReference type="Proteomes" id="UP000177103"/>
    </source>
</evidence>
<name>A0A1G1W8H1_9BACT</name>
<dbReference type="Gene3D" id="2.60.40.680">
    <property type="match status" value="1"/>
</dbReference>